<dbReference type="STRING" id="1045775.SAMN05216378_2872"/>
<comment type="similarity">
    <text evidence="3">Belongs to the peptidase M50B family.</text>
</comment>
<evidence type="ECO:0000256" key="4">
    <source>
        <dbReference type="ARBA" id="ARBA00022670"/>
    </source>
</evidence>
<dbReference type="GO" id="GO:0006508">
    <property type="term" value="P:proteolysis"/>
    <property type="evidence" value="ECO:0007669"/>
    <property type="project" value="UniProtKB-KW"/>
</dbReference>
<keyword evidence="11 12" id="KW-0472">Membrane</keyword>
<evidence type="ECO:0000256" key="1">
    <source>
        <dbReference type="ARBA" id="ARBA00001947"/>
    </source>
</evidence>
<dbReference type="InterPro" id="IPR008915">
    <property type="entry name" value="Peptidase_M50"/>
</dbReference>
<dbReference type="AlphaFoldDB" id="A0A1I1YXN7"/>
<evidence type="ECO:0000256" key="6">
    <source>
        <dbReference type="ARBA" id="ARBA00022723"/>
    </source>
</evidence>
<evidence type="ECO:0000256" key="8">
    <source>
        <dbReference type="ARBA" id="ARBA00022833"/>
    </source>
</evidence>
<comment type="subcellular location">
    <subcellularLocation>
        <location evidence="2">Membrane</location>
        <topology evidence="2">Multi-pass membrane protein</topology>
    </subcellularLocation>
</comment>
<dbReference type="Proteomes" id="UP000198855">
    <property type="component" value="Unassembled WGS sequence"/>
</dbReference>
<gene>
    <name evidence="14" type="ORF">SAMN05216378_2872</name>
</gene>
<keyword evidence="10" id="KW-0482">Metalloprotease</keyword>
<evidence type="ECO:0000313" key="15">
    <source>
        <dbReference type="Proteomes" id="UP000198855"/>
    </source>
</evidence>
<keyword evidence="6" id="KW-0479">Metal-binding</keyword>
<evidence type="ECO:0000256" key="10">
    <source>
        <dbReference type="ARBA" id="ARBA00023049"/>
    </source>
</evidence>
<keyword evidence="8" id="KW-0862">Zinc</keyword>
<dbReference type="PANTHER" id="PTHR39188:SF3">
    <property type="entry name" value="STAGE IV SPORULATION PROTEIN FB"/>
    <property type="match status" value="1"/>
</dbReference>
<sequence length="293" mass="33453">MIKWKGIRWSVHPLFVLVMIGSVMTGYFAELFTLFLIVLVHEIGHVVVARSFDLTVREVKLLPFGGVAEMEDAGSIPAGQDALIAIAGPLQNVWMGLAAWGCGQLGWWDPEWASYVWQANLMIGLFNLLPIYPLDGGKLMQAAFSYGFNYYAMMKWTSRISIALSTLMIGYALSTAFHSDAGIQLNLLVVGLFLLLTNWTYYRNIPYLFVRFLMHRDRVAVRTIARGSLARPIIVNLKQPIIAVVRLLWREQYHLIYLMELEGRIVKVVPEKEIVDRYLTERDPNRAVIELFR</sequence>
<evidence type="ECO:0000259" key="13">
    <source>
        <dbReference type="Pfam" id="PF02163"/>
    </source>
</evidence>
<evidence type="ECO:0000256" key="9">
    <source>
        <dbReference type="ARBA" id="ARBA00022989"/>
    </source>
</evidence>
<evidence type="ECO:0000313" key="14">
    <source>
        <dbReference type="EMBL" id="SFE24374.1"/>
    </source>
</evidence>
<protein>
    <submittedName>
        <fullName evidence="14">Stage IV sporulation protein FB</fullName>
    </submittedName>
</protein>
<dbReference type="GO" id="GO:0008237">
    <property type="term" value="F:metallopeptidase activity"/>
    <property type="evidence" value="ECO:0007669"/>
    <property type="project" value="UniProtKB-KW"/>
</dbReference>
<dbReference type="EMBL" id="FOMT01000002">
    <property type="protein sequence ID" value="SFE24374.1"/>
    <property type="molecule type" value="Genomic_DNA"/>
</dbReference>
<keyword evidence="4" id="KW-0645">Protease</keyword>
<organism evidence="14 15">
    <name type="scientific">Paenibacillus catalpae</name>
    <dbReference type="NCBI Taxonomy" id="1045775"/>
    <lineage>
        <taxon>Bacteria</taxon>
        <taxon>Bacillati</taxon>
        <taxon>Bacillota</taxon>
        <taxon>Bacilli</taxon>
        <taxon>Bacillales</taxon>
        <taxon>Paenibacillaceae</taxon>
        <taxon>Paenibacillus</taxon>
    </lineage>
</organism>
<reference evidence="15" key="1">
    <citation type="submission" date="2016-10" db="EMBL/GenBank/DDBJ databases">
        <authorList>
            <person name="Varghese N."/>
            <person name="Submissions S."/>
        </authorList>
    </citation>
    <scope>NUCLEOTIDE SEQUENCE [LARGE SCALE GENOMIC DNA]</scope>
    <source>
        <strain evidence="15">CGMCC 1.10784</strain>
    </source>
</reference>
<feature type="transmembrane region" description="Helical" evidence="12">
    <location>
        <begin position="183"/>
        <end position="202"/>
    </location>
</feature>
<dbReference type="GO" id="GO:0016020">
    <property type="term" value="C:membrane"/>
    <property type="evidence" value="ECO:0007669"/>
    <property type="project" value="UniProtKB-SubCell"/>
</dbReference>
<keyword evidence="9 12" id="KW-1133">Transmembrane helix</keyword>
<feature type="transmembrane region" description="Helical" evidence="12">
    <location>
        <begin position="156"/>
        <end position="177"/>
    </location>
</feature>
<proteinExistence type="inferred from homology"/>
<evidence type="ECO:0000256" key="3">
    <source>
        <dbReference type="ARBA" id="ARBA00007931"/>
    </source>
</evidence>
<keyword evidence="7" id="KW-0378">Hydrolase</keyword>
<keyword evidence="15" id="KW-1185">Reference proteome</keyword>
<name>A0A1I1YXN7_9BACL</name>
<dbReference type="OrthoDB" id="166377at2"/>
<dbReference type="PANTHER" id="PTHR39188">
    <property type="entry name" value="MEMBRANE-ASSOCIATED ZINC METALLOPROTEASE M50B"/>
    <property type="match status" value="1"/>
</dbReference>
<dbReference type="RefSeq" id="WP_091185985.1">
    <property type="nucleotide sequence ID" value="NZ_FOMT01000002.1"/>
</dbReference>
<feature type="domain" description="Peptidase M50" evidence="13">
    <location>
        <begin position="118"/>
        <end position="145"/>
    </location>
</feature>
<evidence type="ECO:0000256" key="12">
    <source>
        <dbReference type="SAM" id="Phobius"/>
    </source>
</evidence>
<dbReference type="GO" id="GO:0046872">
    <property type="term" value="F:metal ion binding"/>
    <property type="evidence" value="ECO:0007669"/>
    <property type="project" value="UniProtKB-KW"/>
</dbReference>
<dbReference type="CDD" id="cd06161">
    <property type="entry name" value="S2P-M50_SpoIVFB"/>
    <property type="match status" value="1"/>
</dbReference>
<keyword evidence="5 12" id="KW-0812">Transmembrane</keyword>
<feature type="transmembrane region" description="Helical" evidence="12">
    <location>
        <begin position="12"/>
        <end position="40"/>
    </location>
</feature>
<evidence type="ECO:0000256" key="5">
    <source>
        <dbReference type="ARBA" id="ARBA00022692"/>
    </source>
</evidence>
<evidence type="ECO:0000256" key="11">
    <source>
        <dbReference type="ARBA" id="ARBA00023136"/>
    </source>
</evidence>
<evidence type="ECO:0000256" key="2">
    <source>
        <dbReference type="ARBA" id="ARBA00004141"/>
    </source>
</evidence>
<accession>A0A1I1YXN7</accession>
<dbReference type="Pfam" id="PF02163">
    <property type="entry name" value="Peptidase_M50"/>
    <property type="match status" value="2"/>
</dbReference>
<evidence type="ECO:0000256" key="7">
    <source>
        <dbReference type="ARBA" id="ARBA00022801"/>
    </source>
</evidence>
<feature type="domain" description="Peptidase M50" evidence="13">
    <location>
        <begin position="31"/>
        <end position="101"/>
    </location>
</feature>
<comment type="cofactor">
    <cofactor evidence="1">
        <name>Zn(2+)</name>
        <dbReference type="ChEBI" id="CHEBI:29105"/>
    </cofactor>
</comment>